<dbReference type="AlphaFoldDB" id="A0A4R2KTP9"/>
<evidence type="ECO:0000256" key="1">
    <source>
        <dbReference type="ARBA" id="ARBA00022448"/>
    </source>
</evidence>
<dbReference type="FunFam" id="3.40.50.300:FF:000032">
    <property type="entry name" value="Export ABC transporter ATP-binding protein"/>
    <property type="match status" value="1"/>
</dbReference>
<dbReference type="SUPFAM" id="SSF52540">
    <property type="entry name" value="P-loop containing nucleoside triphosphate hydrolases"/>
    <property type="match status" value="1"/>
</dbReference>
<dbReference type="PANTHER" id="PTHR24220:SF685">
    <property type="entry name" value="ABC TRANSPORTER RELATED"/>
    <property type="match status" value="1"/>
</dbReference>
<dbReference type="EMBL" id="SLWX01000003">
    <property type="protein sequence ID" value="TCO77163.1"/>
    <property type="molecule type" value="Genomic_DNA"/>
</dbReference>
<proteinExistence type="inferred from homology"/>
<dbReference type="InterPro" id="IPR017911">
    <property type="entry name" value="MacB-like_ATP-bd"/>
</dbReference>
<evidence type="ECO:0000259" key="6">
    <source>
        <dbReference type="PROSITE" id="PS50893"/>
    </source>
</evidence>
<dbReference type="InterPro" id="IPR015854">
    <property type="entry name" value="ABC_transpr_LolD-like"/>
</dbReference>
<feature type="compositionally biased region" description="Basic and acidic residues" evidence="5">
    <location>
        <begin position="8"/>
        <end position="20"/>
    </location>
</feature>
<evidence type="ECO:0000256" key="2">
    <source>
        <dbReference type="ARBA" id="ARBA00022741"/>
    </source>
</evidence>
<keyword evidence="3 7" id="KW-0067">ATP-binding</keyword>
<accession>A0A4R2KTP9</accession>
<keyword evidence="1" id="KW-0813">Transport</keyword>
<dbReference type="InterPro" id="IPR003439">
    <property type="entry name" value="ABC_transporter-like_ATP-bd"/>
</dbReference>
<dbReference type="RefSeq" id="WP_240624334.1">
    <property type="nucleotide sequence ID" value="NZ_QQSW01000008.1"/>
</dbReference>
<dbReference type="GO" id="GO:0016887">
    <property type="term" value="F:ATP hydrolysis activity"/>
    <property type="evidence" value="ECO:0007669"/>
    <property type="project" value="InterPro"/>
</dbReference>
<dbReference type="CDD" id="cd03255">
    <property type="entry name" value="ABC_MJ0796_LolCDE_FtsE"/>
    <property type="match status" value="1"/>
</dbReference>
<dbReference type="InterPro" id="IPR017871">
    <property type="entry name" value="ABC_transporter-like_CS"/>
</dbReference>
<dbReference type="Proteomes" id="UP000294980">
    <property type="component" value="Unassembled WGS sequence"/>
</dbReference>
<dbReference type="GO" id="GO:0005524">
    <property type="term" value="F:ATP binding"/>
    <property type="evidence" value="ECO:0007669"/>
    <property type="project" value="UniProtKB-KW"/>
</dbReference>
<organism evidence="7 8">
    <name type="scientific">Chromatocurvus halotolerans</name>
    <dbReference type="NCBI Taxonomy" id="1132028"/>
    <lineage>
        <taxon>Bacteria</taxon>
        <taxon>Pseudomonadati</taxon>
        <taxon>Pseudomonadota</taxon>
        <taxon>Gammaproteobacteria</taxon>
        <taxon>Cellvibrionales</taxon>
        <taxon>Halieaceae</taxon>
        <taxon>Chromatocurvus</taxon>
    </lineage>
</organism>
<protein>
    <submittedName>
        <fullName evidence="7">Putative ABC transport system ATP-binding protein</fullName>
    </submittedName>
</protein>
<evidence type="ECO:0000313" key="8">
    <source>
        <dbReference type="Proteomes" id="UP000294980"/>
    </source>
</evidence>
<evidence type="ECO:0000256" key="4">
    <source>
        <dbReference type="ARBA" id="ARBA00038388"/>
    </source>
</evidence>
<keyword evidence="8" id="KW-1185">Reference proteome</keyword>
<comment type="similarity">
    <text evidence="4">Belongs to the ABC transporter superfamily. Macrolide exporter (TC 3.A.1.122) family.</text>
</comment>
<gene>
    <name evidence="7" type="ORF">EV688_103178</name>
</gene>
<dbReference type="PANTHER" id="PTHR24220">
    <property type="entry name" value="IMPORT ATP-BINDING PROTEIN"/>
    <property type="match status" value="1"/>
</dbReference>
<dbReference type="Gene3D" id="3.40.50.300">
    <property type="entry name" value="P-loop containing nucleotide triphosphate hydrolases"/>
    <property type="match status" value="1"/>
</dbReference>
<dbReference type="Pfam" id="PF00005">
    <property type="entry name" value="ABC_tran"/>
    <property type="match status" value="1"/>
</dbReference>
<dbReference type="GO" id="GO:0022857">
    <property type="term" value="F:transmembrane transporter activity"/>
    <property type="evidence" value="ECO:0007669"/>
    <property type="project" value="UniProtKB-ARBA"/>
</dbReference>
<dbReference type="PROSITE" id="PS50893">
    <property type="entry name" value="ABC_TRANSPORTER_2"/>
    <property type="match status" value="1"/>
</dbReference>
<evidence type="ECO:0000256" key="5">
    <source>
        <dbReference type="SAM" id="MobiDB-lite"/>
    </source>
</evidence>
<reference evidence="7 8" key="1">
    <citation type="submission" date="2019-03" db="EMBL/GenBank/DDBJ databases">
        <title>Genomic Encyclopedia of Type Strains, Phase IV (KMG-IV): sequencing the most valuable type-strain genomes for metagenomic binning, comparative biology and taxonomic classification.</title>
        <authorList>
            <person name="Goeker M."/>
        </authorList>
    </citation>
    <scope>NUCLEOTIDE SEQUENCE [LARGE SCALE GENOMIC DNA]</scope>
    <source>
        <strain evidence="7 8">DSM 23344</strain>
    </source>
</reference>
<dbReference type="InterPro" id="IPR027417">
    <property type="entry name" value="P-loop_NTPase"/>
</dbReference>
<dbReference type="GO" id="GO:0005886">
    <property type="term" value="C:plasma membrane"/>
    <property type="evidence" value="ECO:0007669"/>
    <property type="project" value="TreeGrafter"/>
</dbReference>
<dbReference type="GO" id="GO:1902495">
    <property type="term" value="C:transmembrane transporter complex"/>
    <property type="evidence" value="ECO:0007669"/>
    <property type="project" value="UniProtKB-ARBA"/>
</dbReference>
<keyword evidence="2" id="KW-0547">Nucleotide-binding</keyword>
<sequence>MDVAQFSRGREVKPLQHGGEKPSTIVAGPSRDTTIMLIEASNLSYAYREAGQSHSVLQDVSAAIAAGERVALLGRSGSGKSTLLNLLGGIDHPTSGQVTLNGEPMGLLREPALTHFRRRHIGYVYQRFNLVPTLTAAENIALPLDLAGVSRKEQDAEVLRWLDAVGLAGRGNTFPDLLSGGEQQRVAIARALIHRPALVLADEPTGSLDAQTGEQVLELLFNRAGDDQQALLVVTHSDDVAARADRVLVLEDGHLRNNGEEPPA</sequence>
<comment type="caution">
    <text evidence="7">The sequence shown here is derived from an EMBL/GenBank/DDBJ whole genome shotgun (WGS) entry which is preliminary data.</text>
</comment>
<evidence type="ECO:0000256" key="3">
    <source>
        <dbReference type="ARBA" id="ARBA00022840"/>
    </source>
</evidence>
<dbReference type="InterPro" id="IPR003593">
    <property type="entry name" value="AAA+_ATPase"/>
</dbReference>
<dbReference type="PROSITE" id="PS00211">
    <property type="entry name" value="ABC_TRANSPORTER_1"/>
    <property type="match status" value="1"/>
</dbReference>
<name>A0A4R2KTP9_9GAMM</name>
<feature type="region of interest" description="Disordered" evidence="5">
    <location>
        <begin position="1"/>
        <end position="24"/>
    </location>
</feature>
<dbReference type="SMART" id="SM00382">
    <property type="entry name" value="AAA"/>
    <property type="match status" value="1"/>
</dbReference>
<evidence type="ECO:0000313" key="7">
    <source>
        <dbReference type="EMBL" id="TCO77163.1"/>
    </source>
</evidence>
<feature type="domain" description="ABC transporter" evidence="6">
    <location>
        <begin position="38"/>
        <end position="264"/>
    </location>
</feature>